<protein>
    <recommendedName>
        <fullName evidence="2">Fe2OG dioxygenase domain-containing protein</fullName>
    </recommendedName>
</protein>
<dbReference type="RefSeq" id="WP_125058227.1">
    <property type="nucleotide sequence ID" value="NZ_BHZD01000001.1"/>
</dbReference>
<evidence type="ECO:0000313" key="4">
    <source>
        <dbReference type="Proteomes" id="UP000286746"/>
    </source>
</evidence>
<dbReference type="Proteomes" id="UP000286746">
    <property type="component" value="Unassembled WGS sequence"/>
</dbReference>
<keyword evidence="4" id="KW-1185">Reference proteome</keyword>
<dbReference type="Pfam" id="PF22814">
    <property type="entry name" value="WelO5"/>
    <property type="match status" value="1"/>
</dbReference>
<evidence type="ECO:0000256" key="1">
    <source>
        <dbReference type="RuleBase" id="RU003682"/>
    </source>
</evidence>
<evidence type="ECO:0000313" key="3">
    <source>
        <dbReference type="EMBL" id="GCD48282.1"/>
    </source>
</evidence>
<accession>A0A401WG11</accession>
<keyword evidence="1" id="KW-0479">Metal-binding</keyword>
<organism evidence="3 4">
    <name type="scientific">Streptomyces paromomycinus</name>
    <name type="common">Streptomyces rimosus subsp. paromomycinus</name>
    <dbReference type="NCBI Taxonomy" id="92743"/>
    <lineage>
        <taxon>Bacteria</taxon>
        <taxon>Bacillati</taxon>
        <taxon>Actinomycetota</taxon>
        <taxon>Actinomycetes</taxon>
        <taxon>Kitasatosporales</taxon>
        <taxon>Streptomycetaceae</taxon>
        <taxon>Streptomyces</taxon>
    </lineage>
</organism>
<name>A0A401WG11_STREY</name>
<gene>
    <name evidence="3" type="ORF">GKJPGBOP_08078</name>
</gene>
<dbReference type="PROSITE" id="PS51471">
    <property type="entry name" value="FE2OG_OXY"/>
    <property type="match status" value="1"/>
</dbReference>
<dbReference type="AlphaFoldDB" id="A0A401WG11"/>
<feature type="domain" description="Fe2OG dioxygenase" evidence="2">
    <location>
        <begin position="140"/>
        <end position="263"/>
    </location>
</feature>
<proteinExistence type="inferred from homology"/>
<comment type="similarity">
    <text evidence="1">Belongs to the iron/ascorbate-dependent oxidoreductase family.</text>
</comment>
<keyword evidence="1" id="KW-0560">Oxidoreductase</keyword>
<dbReference type="InterPro" id="IPR055091">
    <property type="entry name" value="WelO5-like"/>
</dbReference>
<sequence length="274" mass="30084">MTSTVSGPGADVVAAAAGDFARELTRDSLLRLARREIAAVHVPGFCDRRIAAEAAGKAVRHKALGNYHKKYTSTVGRVHLPHIDTAWNPELTAEYHDVALASIQEVRALFAPYLSPVDHVRLLLQECWPAGAELLRLRGRPCFVGALRVFRPDTSVFLPHNDRIEQETDAPEAAGVTEQLVANIYLQVPEEGGDLQLWRREPTHAESRTILEVEGLDPATVEPPDHVIHPQAGDLIVFSSRMLHAVTPARGGHRVGMAAFIACKGPDEPLRYWS</sequence>
<dbReference type="Gene3D" id="2.60.120.620">
    <property type="entry name" value="q2cbj1_9rhob like domain"/>
    <property type="match status" value="1"/>
</dbReference>
<evidence type="ECO:0000259" key="2">
    <source>
        <dbReference type="PROSITE" id="PS51471"/>
    </source>
</evidence>
<dbReference type="InterPro" id="IPR005123">
    <property type="entry name" value="Oxoglu/Fe-dep_dioxygenase_dom"/>
</dbReference>
<keyword evidence="1" id="KW-0408">Iron</keyword>
<comment type="caution">
    <text evidence="3">The sequence shown here is derived from an EMBL/GenBank/DDBJ whole genome shotgun (WGS) entry which is preliminary data.</text>
</comment>
<dbReference type="GO" id="GO:0046872">
    <property type="term" value="F:metal ion binding"/>
    <property type="evidence" value="ECO:0007669"/>
    <property type="project" value="UniProtKB-KW"/>
</dbReference>
<dbReference type="EMBL" id="BHZD01000001">
    <property type="protein sequence ID" value="GCD48282.1"/>
    <property type="molecule type" value="Genomic_DNA"/>
</dbReference>
<reference evidence="3 4" key="1">
    <citation type="submission" date="2018-11" db="EMBL/GenBank/DDBJ databases">
        <title>Whole genome sequence of Streptomyces paromomycinus NBRC 15454(T).</title>
        <authorList>
            <person name="Komaki H."/>
            <person name="Tamura T."/>
        </authorList>
    </citation>
    <scope>NUCLEOTIDE SEQUENCE [LARGE SCALE GENOMIC DNA]</scope>
    <source>
        <strain evidence="3 4">NBRC 15454</strain>
    </source>
</reference>
<dbReference type="GO" id="GO:0016491">
    <property type="term" value="F:oxidoreductase activity"/>
    <property type="evidence" value="ECO:0007669"/>
    <property type="project" value="UniProtKB-KW"/>
</dbReference>